<proteinExistence type="predicted"/>
<dbReference type="GeneID" id="68855468"/>
<feature type="region of interest" description="Disordered" evidence="1">
    <location>
        <begin position="1"/>
        <end position="20"/>
    </location>
</feature>
<keyword evidence="2" id="KW-0812">Transmembrane</keyword>
<accession>A0A897N5I6</accession>
<organism evidence="3 4">
    <name type="scientific">Halapricum desulfuricans</name>
    <dbReference type="NCBI Taxonomy" id="2841257"/>
    <lineage>
        <taxon>Archaea</taxon>
        <taxon>Methanobacteriati</taxon>
        <taxon>Methanobacteriota</taxon>
        <taxon>Stenosarchaea group</taxon>
        <taxon>Halobacteria</taxon>
        <taxon>Halobacteriales</taxon>
        <taxon>Haloarculaceae</taxon>
        <taxon>Halapricum</taxon>
    </lineage>
</organism>
<evidence type="ECO:0000256" key="1">
    <source>
        <dbReference type="SAM" id="MobiDB-lite"/>
    </source>
</evidence>
<dbReference type="Proteomes" id="UP000663525">
    <property type="component" value="Chromosome"/>
</dbReference>
<keyword evidence="2" id="KW-1133">Transmembrane helix</keyword>
<protein>
    <submittedName>
        <fullName evidence="3">Putative membrane protein</fullName>
    </submittedName>
</protein>
<sequence>MATSDRYVEPAEQQSETRATGPDLSRYDVVLVAIPLAFFSAVVFGHLSPISVQVAIGLGGVFSAIAVVDALFVNPPRPGQRAP</sequence>
<reference evidence="3" key="1">
    <citation type="submission" date="2020-11" db="EMBL/GenBank/DDBJ databases">
        <title>Carbohydrate-dependent, anaerobic sulfur respiration: A novel catabolism in halophilic archaea.</title>
        <authorList>
            <person name="Sorokin D.Y."/>
            <person name="Messina E."/>
            <person name="Smedile F."/>
            <person name="La Cono V."/>
            <person name="Hallsworth J.E."/>
            <person name="Yakimov M.M."/>
        </authorList>
    </citation>
    <scope>NUCLEOTIDE SEQUENCE</scope>
    <source>
        <strain evidence="3">HSR12-1</strain>
    </source>
</reference>
<dbReference type="EMBL" id="CP064787">
    <property type="protein sequence ID" value="QSG06215.1"/>
    <property type="molecule type" value="Genomic_DNA"/>
</dbReference>
<dbReference type="RefSeq" id="WP_229112683.1">
    <property type="nucleotide sequence ID" value="NZ_CP064787.1"/>
</dbReference>
<evidence type="ECO:0000313" key="4">
    <source>
        <dbReference type="Proteomes" id="UP000663525"/>
    </source>
</evidence>
<feature type="transmembrane region" description="Helical" evidence="2">
    <location>
        <begin position="27"/>
        <end position="48"/>
    </location>
</feature>
<evidence type="ECO:0000256" key="2">
    <source>
        <dbReference type="SAM" id="Phobius"/>
    </source>
</evidence>
<keyword evidence="2" id="KW-0472">Membrane</keyword>
<feature type="transmembrane region" description="Helical" evidence="2">
    <location>
        <begin position="54"/>
        <end position="73"/>
    </location>
</feature>
<dbReference type="Pfam" id="PF26047">
    <property type="entry name" value="DUF8015"/>
    <property type="match status" value="1"/>
</dbReference>
<gene>
    <name evidence="3" type="ORF">HSR121_1881</name>
</gene>
<evidence type="ECO:0000313" key="3">
    <source>
        <dbReference type="EMBL" id="QSG06215.1"/>
    </source>
</evidence>
<dbReference type="InterPro" id="IPR058328">
    <property type="entry name" value="DUF8015"/>
</dbReference>
<dbReference type="AlphaFoldDB" id="A0A897N5I6"/>
<name>A0A897N5I6_9EURY</name>